<dbReference type="RefSeq" id="WP_137194745.1">
    <property type="nucleotide sequence ID" value="NZ_CP039965.1"/>
</dbReference>
<dbReference type="OrthoDB" id="7851458at2"/>
<protein>
    <submittedName>
        <fullName evidence="1">Uncharacterized protein</fullName>
    </submittedName>
</protein>
<evidence type="ECO:0000313" key="1">
    <source>
        <dbReference type="EMBL" id="QCO56935.1"/>
    </source>
</evidence>
<dbReference type="EMBL" id="CP039965">
    <property type="protein sequence ID" value="QCO56935.1"/>
    <property type="molecule type" value="Genomic_DNA"/>
</dbReference>
<gene>
    <name evidence="1" type="ORF">EOK75_14130</name>
</gene>
<organism evidence="1 2">
    <name type="scientific">Pseudorhodobacter turbinis</name>
    <dbReference type="NCBI Taxonomy" id="2500533"/>
    <lineage>
        <taxon>Bacteria</taxon>
        <taxon>Pseudomonadati</taxon>
        <taxon>Pseudomonadota</taxon>
        <taxon>Alphaproteobacteria</taxon>
        <taxon>Rhodobacterales</taxon>
        <taxon>Paracoccaceae</taxon>
        <taxon>Pseudorhodobacter</taxon>
    </lineage>
</organism>
<keyword evidence="1" id="KW-0614">Plasmid</keyword>
<accession>A0A4P8EJQ0</accession>
<dbReference type="KEGG" id="pseb:EOK75_14130"/>
<proteinExistence type="predicted"/>
<dbReference type="AlphaFoldDB" id="A0A4P8EJQ0"/>
<reference evidence="1 2" key="1">
    <citation type="submission" date="2019-05" db="EMBL/GenBank/DDBJ databases">
        <title>Pseudorhodobacter turbinis sp. nov., isolated from the gut of the Korean turban shell.</title>
        <authorList>
            <person name="Jeong Y.-S."/>
            <person name="Kang W.-R."/>
            <person name="Bae J.-W."/>
        </authorList>
    </citation>
    <scope>NUCLEOTIDE SEQUENCE [LARGE SCALE GENOMIC DNA]</scope>
    <source>
        <strain evidence="1 2">S12M18</strain>
        <plasmid evidence="1 2">unnamed1</plasmid>
    </source>
</reference>
<sequence length="133" mass="14277">MAFEVSIDQSRATVIIVHGDFLIAGDLSATIRDFMPFALIIVARDIEEACTLLDGAKPVMLAFVEAGHSDFAASALAERLDRHLGRVVLLGDIAEQQAAEGGWPVLFRPFFADDILMLLRSWTSGGTAVGAMS</sequence>
<geneLocation type="plasmid" evidence="1 2">
    <name>unnamed1</name>
</geneLocation>
<keyword evidence="2" id="KW-1185">Reference proteome</keyword>
<name>A0A4P8EJQ0_9RHOB</name>
<evidence type="ECO:0000313" key="2">
    <source>
        <dbReference type="Proteomes" id="UP000298631"/>
    </source>
</evidence>
<dbReference type="Proteomes" id="UP000298631">
    <property type="component" value="Plasmid unnamed1"/>
</dbReference>